<sequence length="245" mass="25554">MHRRIDHTLLKAEAQPSQITTLCHEATRFGFYAVCVNPCYARLARKTLDELDASDASDASGTTSSGPSRSTPTCHVKVCCVVGFPLGAATTETKAFESQQCLEAGAEEIDMVLNVGMLCAHEYDAVRRDIGAVVAVCADRRALCKVILETALLTPAQVRRASELAIEAGADFIKTSTGFSTRGASEEDVKLMVSIAGPAGKQVKASGGIRSAADAAKMVALGATRLGTSASVDIVQGLPTTGGAY</sequence>
<dbReference type="GO" id="GO:0004139">
    <property type="term" value="F:deoxyribose-phosphate aldolase activity"/>
    <property type="evidence" value="ECO:0007669"/>
    <property type="project" value="UniProtKB-EC"/>
</dbReference>
<dbReference type="PIRSF" id="PIRSF001357">
    <property type="entry name" value="DeoC"/>
    <property type="match status" value="1"/>
</dbReference>
<feature type="active site" description="Proton donor/acceptor" evidence="8">
    <location>
        <position position="204"/>
    </location>
</feature>
<reference evidence="9" key="1">
    <citation type="submission" date="2022-12" db="EMBL/GenBank/DDBJ databases">
        <authorList>
            <person name="Webb A."/>
        </authorList>
    </citation>
    <scope>NUCLEOTIDE SEQUENCE</scope>
    <source>
        <strain evidence="9">Hp1</strain>
    </source>
</reference>
<keyword evidence="5 8" id="KW-0704">Schiff base</keyword>
<dbReference type="Gene3D" id="3.20.20.70">
    <property type="entry name" value="Aldolase class I"/>
    <property type="match status" value="1"/>
</dbReference>
<dbReference type="FunFam" id="3.20.20.70:FF:000044">
    <property type="entry name" value="Deoxyribose-phosphate aldolase"/>
    <property type="match status" value="1"/>
</dbReference>
<evidence type="ECO:0000256" key="5">
    <source>
        <dbReference type="ARBA" id="ARBA00023270"/>
    </source>
</evidence>
<dbReference type="GO" id="GO:0016052">
    <property type="term" value="P:carbohydrate catabolic process"/>
    <property type="evidence" value="ECO:0007669"/>
    <property type="project" value="TreeGrafter"/>
</dbReference>
<dbReference type="GO" id="GO:0005737">
    <property type="term" value="C:cytoplasm"/>
    <property type="evidence" value="ECO:0007669"/>
    <property type="project" value="InterPro"/>
</dbReference>
<evidence type="ECO:0000256" key="8">
    <source>
        <dbReference type="PIRSR" id="PIRSR001357-50"/>
    </source>
</evidence>
<evidence type="ECO:0000256" key="1">
    <source>
        <dbReference type="ARBA" id="ARBA00010936"/>
    </source>
</evidence>
<dbReference type="EC" id="4.1.2.4" evidence="2"/>
<dbReference type="AlphaFoldDB" id="A0AAV0T1F4"/>
<proteinExistence type="inferred from homology"/>
<evidence type="ECO:0000256" key="3">
    <source>
        <dbReference type="ARBA" id="ARBA00022490"/>
    </source>
</evidence>
<evidence type="ECO:0000256" key="4">
    <source>
        <dbReference type="ARBA" id="ARBA00023239"/>
    </source>
</evidence>
<dbReference type="InterPro" id="IPR002915">
    <property type="entry name" value="DeoC/FbaB/LacD_aldolase"/>
</dbReference>
<feature type="active site" description="Schiff-base intermediate with acetaldehyde" evidence="8">
    <location>
        <position position="174"/>
    </location>
</feature>
<evidence type="ECO:0000256" key="6">
    <source>
        <dbReference type="ARBA" id="ARBA00032755"/>
    </source>
</evidence>
<dbReference type="InterPro" id="IPR028581">
    <property type="entry name" value="DeoC_typeI"/>
</dbReference>
<keyword evidence="4" id="KW-0456">Lyase</keyword>
<dbReference type="CDD" id="cd00959">
    <property type="entry name" value="DeoC"/>
    <property type="match status" value="1"/>
</dbReference>
<evidence type="ECO:0000313" key="9">
    <source>
        <dbReference type="EMBL" id="CAI5711237.1"/>
    </source>
</evidence>
<name>A0AAV0T1F4_HYABA</name>
<keyword evidence="3" id="KW-0963">Cytoplasm</keyword>
<dbReference type="PANTHER" id="PTHR10889:SF1">
    <property type="entry name" value="DEOXYRIBOSE-PHOSPHATE ALDOLASE"/>
    <property type="match status" value="1"/>
</dbReference>
<keyword evidence="10" id="KW-1185">Reference proteome</keyword>
<comment type="catalytic activity">
    <reaction evidence="7">
        <text>2-deoxy-D-ribose 5-phosphate = D-glyceraldehyde 3-phosphate + acetaldehyde</text>
        <dbReference type="Rhea" id="RHEA:12821"/>
        <dbReference type="ChEBI" id="CHEBI:15343"/>
        <dbReference type="ChEBI" id="CHEBI:59776"/>
        <dbReference type="ChEBI" id="CHEBI:62877"/>
        <dbReference type="EC" id="4.1.2.4"/>
    </reaction>
</comment>
<evidence type="ECO:0000256" key="7">
    <source>
        <dbReference type="ARBA" id="ARBA00048791"/>
    </source>
</evidence>
<dbReference type="SUPFAM" id="SSF51569">
    <property type="entry name" value="Aldolase"/>
    <property type="match status" value="1"/>
</dbReference>
<protein>
    <recommendedName>
        <fullName evidence="2">deoxyribose-phosphate aldolase</fullName>
        <ecNumber evidence="2">4.1.2.4</ecNumber>
    </recommendedName>
    <alternativeName>
        <fullName evidence="6">2-deoxy-D-ribose 5-phosphate aldolase</fullName>
    </alternativeName>
</protein>
<dbReference type="Pfam" id="PF01791">
    <property type="entry name" value="DeoC"/>
    <property type="match status" value="1"/>
</dbReference>
<comment type="caution">
    <text evidence="9">The sequence shown here is derived from an EMBL/GenBank/DDBJ whole genome shotgun (WGS) entry which is preliminary data.</text>
</comment>
<evidence type="ECO:0000256" key="2">
    <source>
        <dbReference type="ARBA" id="ARBA00012515"/>
    </source>
</evidence>
<organism evidence="9 10">
    <name type="scientific">Hyaloperonospora brassicae</name>
    <name type="common">Brassica downy mildew</name>
    <name type="synonym">Peronospora brassicae</name>
    <dbReference type="NCBI Taxonomy" id="162125"/>
    <lineage>
        <taxon>Eukaryota</taxon>
        <taxon>Sar</taxon>
        <taxon>Stramenopiles</taxon>
        <taxon>Oomycota</taxon>
        <taxon>Peronosporomycetes</taxon>
        <taxon>Peronosporales</taxon>
        <taxon>Peronosporaceae</taxon>
        <taxon>Hyaloperonospora</taxon>
    </lineage>
</organism>
<evidence type="ECO:0000313" key="10">
    <source>
        <dbReference type="Proteomes" id="UP001162031"/>
    </source>
</evidence>
<comment type="similarity">
    <text evidence="1">Belongs to the DeoC/FbaB aldolase family. DeoC type 1 subfamily.</text>
</comment>
<dbReference type="InterPro" id="IPR013785">
    <property type="entry name" value="Aldolase_TIM"/>
</dbReference>
<dbReference type="Proteomes" id="UP001162031">
    <property type="component" value="Unassembled WGS sequence"/>
</dbReference>
<dbReference type="InterPro" id="IPR011343">
    <property type="entry name" value="DeoC"/>
</dbReference>
<dbReference type="SMART" id="SM01133">
    <property type="entry name" value="DeoC"/>
    <property type="match status" value="1"/>
</dbReference>
<dbReference type="EMBL" id="CANTFL010000080">
    <property type="protein sequence ID" value="CAI5711237.1"/>
    <property type="molecule type" value="Genomic_DNA"/>
</dbReference>
<dbReference type="GO" id="GO:0009264">
    <property type="term" value="P:deoxyribonucleotide catabolic process"/>
    <property type="evidence" value="ECO:0007669"/>
    <property type="project" value="InterPro"/>
</dbReference>
<gene>
    <name evidence="9" type="ORF">HBR001_LOCUS622</name>
</gene>
<dbReference type="NCBIfam" id="TIGR00126">
    <property type="entry name" value="deoC"/>
    <property type="match status" value="1"/>
</dbReference>
<accession>A0AAV0T1F4</accession>
<dbReference type="PANTHER" id="PTHR10889">
    <property type="entry name" value="DEOXYRIBOSE-PHOSPHATE ALDOLASE"/>
    <property type="match status" value="1"/>
</dbReference>
<dbReference type="HAMAP" id="MF_00114">
    <property type="entry name" value="DeoC_type1"/>
    <property type="match status" value="1"/>
</dbReference>